<dbReference type="GO" id="GO:0001228">
    <property type="term" value="F:DNA-binding transcription activator activity, RNA polymerase II-specific"/>
    <property type="evidence" value="ECO:0007669"/>
    <property type="project" value="TreeGrafter"/>
</dbReference>
<organism evidence="4 5">
    <name type="scientific">Byssothecium circinans</name>
    <dbReference type="NCBI Taxonomy" id="147558"/>
    <lineage>
        <taxon>Eukaryota</taxon>
        <taxon>Fungi</taxon>
        <taxon>Dikarya</taxon>
        <taxon>Ascomycota</taxon>
        <taxon>Pezizomycotina</taxon>
        <taxon>Dothideomycetes</taxon>
        <taxon>Pleosporomycetidae</taxon>
        <taxon>Pleosporales</taxon>
        <taxon>Massarineae</taxon>
        <taxon>Massarinaceae</taxon>
        <taxon>Byssothecium</taxon>
    </lineage>
</organism>
<feature type="domain" description="Zn(2)-C6 fungal-type" evidence="3">
    <location>
        <begin position="24"/>
        <end position="54"/>
    </location>
</feature>
<feature type="compositionally biased region" description="Basic and acidic residues" evidence="2">
    <location>
        <begin position="72"/>
        <end position="81"/>
    </location>
</feature>
<gene>
    <name evidence="4" type="ORF">CC80DRAFT_567533</name>
</gene>
<dbReference type="PROSITE" id="PS50048">
    <property type="entry name" value="ZN2_CY6_FUNGAL_2"/>
    <property type="match status" value="1"/>
</dbReference>
<dbReference type="PANTHER" id="PTHR47784:SF4">
    <property type="entry name" value="ZN(II)2CYS6 TRANSCRIPTION FACTOR (EUROFUNG)"/>
    <property type="match status" value="1"/>
</dbReference>
<dbReference type="Proteomes" id="UP000800035">
    <property type="component" value="Unassembled WGS sequence"/>
</dbReference>
<keyword evidence="5" id="KW-1185">Reference proteome</keyword>
<proteinExistence type="predicted"/>
<dbReference type="EMBL" id="ML976999">
    <property type="protein sequence ID" value="KAF1954337.1"/>
    <property type="molecule type" value="Genomic_DNA"/>
</dbReference>
<feature type="compositionally biased region" description="Polar residues" evidence="2">
    <location>
        <begin position="1"/>
        <end position="10"/>
    </location>
</feature>
<dbReference type="InterPro" id="IPR053157">
    <property type="entry name" value="Sterol_Uptake_Regulator"/>
</dbReference>
<name>A0A6A5TZG5_9PLEO</name>
<evidence type="ECO:0000313" key="4">
    <source>
        <dbReference type="EMBL" id="KAF1954337.1"/>
    </source>
</evidence>
<dbReference type="Pfam" id="PF00172">
    <property type="entry name" value="Zn_clus"/>
    <property type="match status" value="1"/>
</dbReference>
<feature type="compositionally biased region" description="Basic residues" evidence="2">
    <location>
        <begin position="13"/>
        <end position="22"/>
    </location>
</feature>
<evidence type="ECO:0000256" key="2">
    <source>
        <dbReference type="SAM" id="MobiDB-lite"/>
    </source>
</evidence>
<feature type="region of interest" description="Disordered" evidence="2">
    <location>
        <begin position="1"/>
        <end position="23"/>
    </location>
</feature>
<dbReference type="GO" id="GO:0008270">
    <property type="term" value="F:zinc ion binding"/>
    <property type="evidence" value="ECO:0007669"/>
    <property type="project" value="InterPro"/>
</dbReference>
<dbReference type="PROSITE" id="PS00463">
    <property type="entry name" value="ZN2_CY6_FUNGAL_1"/>
    <property type="match status" value="1"/>
</dbReference>
<sequence length="387" mass="43485">MAGPASSTEQRAAKRKSHRKSRNGCFQCKQRHTKCSETHPRCSNCMRLDIECTWPSRERYSATGTAYPTPPESHETAPLERRASKNEIQQETFGSDMSITDLRLLHHWSTSTCMQMSPEIERVKAWQHAHTEVALDHPFLLRGILAVAAVHKAVTKPDSDRKTLITQADDHISKALVTYRQNMAQPKPETAVAMFLLSTVLVAYYLAATQLETQTDPISTMCIRLLQGVRAVVQSHSSQVLNSQIYKDLVVDKPAPIGADPVEEVLRLKKLAKTKKTQAGEVYTKAIGDLNDAFVRVRNCSPDDDTVTIALAWSSDLSEPFIQLLVAHDPIAVLIFSHFAVLVSECCDNWWLRNFPQRIVLVTQKLLMSTPELLEYLDWPLQAIAKT</sequence>
<dbReference type="SUPFAM" id="SSF57701">
    <property type="entry name" value="Zn2/Cys6 DNA-binding domain"/>
    <property type="match status" value="1"/>
</dbReference>
<reference evidence="4" key="1">
    <citation type="journal article" date="2020" name="Stud. Mycol.">
        <title>101 Dothideomycetes genomes: a test case for predicting lifestyles and emergence of pathogens.</title>
        <authorList>
            <person name="Haridas S."/>
            <person name="Albert R."/>
            <person name="Binder M."/>
            <person name="Bloem J."/>
            <person name="Labutti K."/>
            <person name="Salamov A."/>
            <person name="Andreopoulos B."/>
            <person name="Baker S."/>
            <person name="Barry K."/>
            <person name="Bills G."/>
            <person name="Bluhm B."/>
            <person name="Cannon C."/>
            <person name="Castanera R."/>
            <person name="Culley D."/>
            <person name="Daum C."/>
            <person name="Ezra D."/>
            <person name="Gonzalez J."/>
            <person name="Henrissat B."/>
            <person name="Kuo A."/>
            <person name="Liang C."/>
            <person name="Lipzen A."/>
            <person name="Lutzoni F."/>
            <person name="Magnuson J."/>
            <person name="Mondo S."/>
            <person name="Nolan M."/>
            <person name="Ohm R."/>
            <person name="Pangilinan J."/>
            <person name="Park H.-J."/>
            <person name="Ramirez L."/>
            <person name="Alfaro M."/>
            <person name="Sun H."/>
            <person name="Tritt A."/>
            <person name="Yoshinaga Y."/>
            <person name="Zwiers L.-H."/>
            <person name="Turgeon B."/>
            <person name="Goodwin S."/>
            <person name="Spatafora J."/>
            <person name="Crous P."/>
            <person name="Grigoriev I."/>
        </authorList>
    </citation>
    <scope>NUCLEOTIDE SEQUENCE</scope>
    <source>
        <strain evidence="4">CBS 675.92</strain>
    </source>
</reference>
<dbReference type="Gene3D" id="4.10.240.10">
    <property type="entry name" value="Zn(2)-C6 fungal-type DNA-binding domain"/>
    <property type="match status" value="1"/>
</dbReference>
<feature type="region of interest" description="Disordered" evidence="2">
    <location>
        <begin position="61"/>
        <end position="81"/>
    </location>
</feature>
<protein>
    <recommendedName>
        <fullName evidence="3">Zn(2)-C6 fungal-type domain-containing protein</fullName>
    </recommendedName>
</protein>
<dbReference type="CDD" id="cd00067">
    <property type="entry name" value="GAL4"/>
    <property type="match status" value="1"/>
</dbReference>
<dbReference type="InterPro" id="IPR036864">
    <property type="entry name" value="Zn2-C6_fun-type_DNA-bd_sf"/>
</dbReference>
<evidence type="ECO:0000256" key="1">
    <source>
        <dbReference type="ARBA" id="ARBA00023242"/>
    </source>
</evidence>
<accession>A0A6A5TZG5</accession>
<dbReference type="InterPro" id="IPR001138">
    <property type="entry name" value="Zn2Cys6_DnaBD"/>
</dbReference>
<dbReference type="OrthoDB" id="4937900at2759"/>
<dbReference type="PANTHER" id="PTHR47784">
    <property type="entry name" value="STEROL UPTAKE CONTROL PROTEIN 2"/>
    <property type="match status" value="1"/>
</dbReference>
<keyword evidence="1" id="KW-0539">Nucleus</keyword>
<evidence type="ECO:0000259" key="3">
    <source>
        <dbReference type="PROSITE" id="PS50048"/>
    </source>
</evidence>
<dbReference type="AlphaFoldDB" id="A0A6A5TZG5"/>
<evidence type="ECO:0000313" key="5">
    <source>
        <dbReference type="Proteomes" id="UP000800035"/>
    </source>
</evidence>
<dbReference type="SMART" id="SM00066">
    <property type="entry name" value="GAL4"/>
    <property type="match status" value="1"/>
</dbReference>